<evidence type="ECO:0000313" key="1">
    <source>
        <dbReference type="EMBL" id="RWS21728.1"/>
    </source>
</evidence>
<dbReference type="AlphaFoldDB" id="A0A443S2F6"/>
<dbReference type="VEuPathDB" id="VectorBase:LDEU010312"/>
<dbReference type="PANTHER" id="PTHR11005">
    <property type="entry name" value="LYSOSOMAL ACID LIPASE-RELATED"/>
    <property type="match status" value="1"/>
</dbReference>
<dbReference type="STRING" id="299467.A0A443S2F6"/>
<sequence length="103" mass="11789">SKSLSKFDYGPEKNIAKYNSVTPPLYNLKNIKSTNIALISALNDLLAAPLDVQFIRNELRGKLLLDHIVPDPQWNHIAFLWGLDAAKFVNFHILRILEMFRKA</sequence>
<evidence type="ECO:0000313" key="2">
    <source>
        <dbReference type="Proteomes" id="UP000288716"/>
    </source>
</evidence>
<dbReference type="Gene3D" id="3.40.50.1820">
    <property type="entry name" value="alpha/beta hydrolase"/>
    <property type="match status" value="1"/>
</dbReference>
<protein>
    <submittedName>
        <fullName evidence="1">Lysosomal acid lipase/cholesteryl ester hydrolase-like protein</fullName>
    </submittedName>
</protein>
<dbReference type="EMBL" id="NCKV01011076">
    <property type="protein sequence ID" value="RWS21728.1"/>
    <property type="molecule type" value="Genomic_DNA"/>
</dbReference>
<dbReference type="InterPro" id="IPR029058">
    <property type="entry name" value="AB_hydrolase_fold"/>
</dbReference>
<feature type="non-terminal residue" evidence="1">
    <location>
        <position position="1"/>
    </location>
</feature>
<gene>
    <name evidence="1" type="ORF">B4U80_11782</name>
</gene>
<dbReference type="Proteomes" id="UP000288716">
    <property type="component" value="Unassembled WGS sequence"/>
</dbReference>
<dbReference type="OrthoDB" id="6497528at2759"/>
<organism evidence="1 2">
    <name type="scientific">Leptotrombidium deliense</name>
    <dbReference type="NCBI Taxonomy" id="299467"/>
    <lineage>
        <taxon>Eukaryota</taxon>
        <taxon>Metazoa</taxon>
        <taxon>Ecdysozoa</taxon>
        <taxon>Arthropoda</taxon>
        <taxon>Chelicerata</taxon>
        <taxon>Arachnida</taxon>
        <taxon>Acari</taxon>
        <taxon>Acariformes</taxon>
        <taxon>Trombidiformes</taxon>
        <taxon>Prostigmata</taxon>
        <taxon>Anystina</taxon>
        <taxon>Parasitengona</taxon>
        <taxon>Trombiculoidea</taxon>
        <taxon>Trombiculidae</taxon>
        <taxon>Leptotrombidium</taxon>
    </lineage>
</organism>
<comment type="caution">
    <text evidence="1">The sequence shown here is derived from an EMBL/GenBank/DDBJ whole genome shotgun (WGS) entry which is preliminary data.</text>
</comment>
<proteinExistence type="predicted"/>
<dbReference type="SUPFAM" id="SSF53474">
    <property type="entry name" value="alpha/beta-Hydrolases"/>
    <property type="match status" value="1"/>
</dbReference>
<keyword evidence="1" id="KW-0378">Hydrolase</keyword>
<reference evidence="1 2" key="1">
    <citation type="journal article" date="2018" name="Gigascience">
        <title>Genomes of trombidid mites reveal novel predicted allergens and laterally-transferred genes associated with secondary metabolism.</title>
        <authorList>
            <person name="Dong X."/>
            <person name="Chaisiri K."/>
            <person name="Xia D."/>
            <person name="Armstrong S.D."/>
            <person name="Fang Y."/>
            <person name="Donnelly M.J."/>
            <person name="Kadowaki T."/>
            <person name="McGarry J.W."/>
            <person name="Darby A.C."/>
            <person name="Makepeace B.L."/>
        </authorList>
    </citation>
    <scope>NUCLEOTIDE SEQUENCE [LARGE SCALE GENOMIC DNA]</scope>
    <source>
        <strain evidence="1">UoL-UT</strain>
    </source>
</reference>
<dbReference type="GO" id="GO:0016787">
    <property type="term" value="F:hydrolase activity"/>
    <property type="evidence" value="ECO:0007669"/>
    <property type="project" value="UniProtKB-KW"/>
</dbReference>
<keyword evidence="2" id="KW-1185">Reference proteome</keyword>
<accession>A0A443S2F6</accession>
<name>A0A443S2F6_9ACAR</name>